<dbReference type="Pfam" id="PF00440">
    <property type="entry name" value="TetR_N"/>
    <property type="match status" value="1"/>
</dbReference>
<dbReference type="Gene3D" id="1.10.357.10">
    <property type="entry name" value="Tetracycline Repressor, domain 2"/>
    <property type="match status" value="1"/>
</dbReference>
<dbReference type="GO" id="GO:0000976">
    <property type="term" value="F:transcription cis-regulatory region binding"/>
    <property type="evidence" value="ECO:0007669"/>
    <property type="project" value="TreeGrafter"/>
</dbReference>
<evidence type="ECO:0000256" key="4">
    <source>
        <dbReference type="PROSITE-ProRule" id="PRU00335"/>
    </source>
</evidence>
<dbReference type="PANTHER" id="PTHR30055">
    <property type="entry name" value="HTH-TYPE TRANSCRIPTIONAL REGULATOR RUTR"/>
    <property type="match status" value="1"/>
</dbReference>
<dbReference type="SUPFAM" id="SSF46689">
    <property type="entry name" value="Homeodomain-like"/>
    <property type="match status" value="1"/>
</dbReference>
<comment type="caution">
    <text evidence="6">The sequence shown here is derived from an EMBL/GenBank/DDBJ whole genome shotgun (WGS) entry which is preliminary data.</text>
</comment>
<reference evidence="6" key="1">
    <citation type="journal article" date="2014" name="Int. J. Syst. Evol. Microbiol.">
        <title>Complete genome sequence of Corynebacterium casei LMG S-19264T (=DSM 44701T), isolated from a smear-ripened cheese.</title>
        <authorList>
            <consortium name="US DOE Joint Genome Institute (JGI-PGF)"/>
            <person name="Walter F."/>
            <person name="Albersmeier A."/>
            <person name="Kalinowski J."/>
            <person name="Ruckert C."/>
        </authorList>
    </citation>
    <scope>NUCLEOTIDE SEQUENCE</scope>
    <source>
        <strain evidence="6">CGMCC 4.3508</strain>
    </source>
</reference>
<evidence type="ECO:0000256" key="1">
    <source>
        <dbReference type="ARBA" id="ARBA00023015"/>
    </source>
</evidence>
<feature type="domain" description="HTH tetR-type" evidence="5">
    <location>
        <begin position="39"/>
        <end position="99"/>
    </location>
</feature>
<name>A0A917RLA1_9NOCA</name>
<organism evidence="6 7">
    <name type="scientific">Nocardia jinanensis</name>
    <dbReference type="NCBI Taxonomy" id="382504"/>
    <lineage>
        <taxon>Bacteria</taxon>
        <taxon>Bacillati</taxon>
        <taxon>Actinomycetota</taxon>
        <taxon>Actinomycetes</taxon>
        <taxon>Mycobacteriales</taxon>
        <taxon>Nocardiaceae</taxon>
        <taxon>Nocardia</taxon>
    </lineage>
</organism>
<dbReference type="InterPro" id="IPR009057">
    <property type="entry name" value="Homeodomain-like_sf"/>
</dbReference>
<dbReference type="EMBL" id="BMMH01000005">
    <property type="protein sequence ID" value="GGL13376.1"/>
    <property type="molecule type" value="Genomic_DNA"/>
</dbReference>
<dbReference type="Proteomes" id="UP000638263">
    <property type="component" value="Unassembled WGS sequence"/>
</dbReference>
<keyword evidence="2 4" id="KW-0238">DNA-binding</keyword>
<keyword evidence="7" id="KW-1185">Reference proteome</keyword>
<dbReference type="Gene3D" id="1.10.10.60">
    <property type="entry name" value="Homeodomain-like"/>
    <property type="match status" value="1"/>
</dbReference>
<keyword evidence="3" id="KW-0804">Transcription</keyword>
<dbReference type="InterPro" id="IPR001647">
    <property type="entry name" value="HTH_TetR"/>
</dbReference>
<gene>
    <name evidence="6" type="ORF">GCM10011588_29740</name>
</gene>
<evidence type="ECO:0000259" key="5">
    <source>
        <dbReference type="PROSITE" id="PS50977"/>
    </source>
</evidence>
<dbReference type="PRINTS" id="PR00455">
    <property type="entry name" value="HTHTETR"/>
</dbReference>
<accession>A0A917RLA1</accession>
<dbReference type="RefSeq" id="WP_062997589.1">
    <property type="nucleotide sequence ID" value="NZ_BMMH01000005.1"/>
</dbReference>
<feature type="DNA-binding region" description="H-T-H motif" evidence="4">
    <location>
        <begin position="62"/>
        <end position="81"/>
    </location>
</feature>
<evidence type="ECO:0000256" key="2">
    <source>
        <dbReference type="ARBA" id="ARBA00023125"/>
    </source>
</evidence>
<sequence>MVNCAELARLWEEVIETTPDDTVTHHPEAGAAELGARALQTRETIINASRRLFLEKGYAGTRINNITDACGISRAGFYTYFKDKREVFNLLGEAAYHDFLELVGRWDTFPTPAPRGEIRDWVCGYLALMDKHGAFVFSTAQSAPTDDTFIRSAQRIQMRVAWILGTGLRARQTAPTPAPEILGLMVIAMLERSWFFAVVQDLPVDMDEFVDTLTTAITAILDGKPGEDR</sequence>
<proteinExistence type="predicted"/>
<dbReference type="PROSITE" id="PS50977">
    <property type="entry name" value="HTH_TETR_2"/>
    <property type="match status" value="1"/>
</dbReference>
<evidence type="ECO:0000256" key="3">
    <source>
        <dbReference type="ARBA" id="ARBA00023163"/>
    </source>
</evidence>
<evidence type="ECO:0000313" key="7">
    <source>
        <dbReference type="Proteomes" id="UP000638263"/>
    </source>
</evidence>
<protein>
    <recommendedName>
        <fullName evidence="5">HTH tetR-type domain-containing protein</fullName>
    </recommendedName>
</protein>
<keyword evidence="1" id="KW-0805">Transcription regulation</keyword>
<reference evidence="6" key="2">
    <citation type="submission" date="2020-09" db="EMBL/GenBank/DDBJ databases">
        <authorList>
            <person name="Sun Q."/>
            <person name="Zhou Y."/>
        </authorList>
    </citation>
    <scope>NUCLEOTIDE SEQUENCE</scope>
    <source>
        <strain evidence="6">CGMCC 4.3508</strain>
    </source>
</reference>
<dbReference type="GO" id="GO:0003700">
    <property type="term" value="F:DNA-binding transcription factor activity"/>
    <property type="evidence" value="ECO:0007669"/>
    <property type="project" value="TreeGrafter"/>
</dbReference>
<dbReference type="AlphaFoldDB" id="A0A917RLA1"/>
<dbReference type="PANTHER" id="PTHR30055:SF234">
    <property type="entry name" value="HTH-TYPE TRANSCRIPTIONAL REGULATOR BETI"/>
    <property type="match status" value="1"/>
</dbReference>
<evidence type="ECO:0000313" key="6">
    <source>
        <dbReference type="EMBL" id="GGL13376.1"/>
    </source>
</evidence>
<dbReference type="InterPro" id="IPR050109">
    <property type="entry name" value="HTH-type_TetR-like_transc_reg"/>
</dbReference>